<dbReference type="RefSeq" id="XP_042918702.1">
    <property type="nucleotide sequence ID" value="XM_043068607.1"/>
</dbReference>
<comment type="similarity">
    <text evidence="1">Belongs to the DeSI family.</text>
</comment>
<evidence type="ECO:0000256" key="3">
    <source>
        <dbReference type="ARBA" id="ARBA00022801"/>
    </source>
</evidence>
<dbReference type="PRINTS" id="PR01217">
    <property type="entry name" value="PRICHEXTENSN"/>
</dbReference>
<feature type="region of interest" description="Disordered" evidence="4">
    <location>
        <begin position="347"/>
        <end position="378"/>
    </location>
</feature>
<reference evidence="6 7" key="1">
    <citation type="journal article" date="2007" name="Science">
        <title>The Chlamydomonas genome reveals the evolution of key animal and plant functions.</title>
        <authorList>
            <person name="Merchant S.S."/>
            <person name="Prochnik S.E."/>
            <person name="Vallon O."/>
            <person name="Harris E.H."/>
            <person name="Karpowicz S.J."/>
            <person name="Witman G.B."/>
            <person name="Terry A."/>
            <person name="Salamov A."/>
            <person name="Fritz-Laylin L.K."/>
            <person name="Marechal-Drouard L."/>
            <person name="Marshall W.F."/>
            <person name="Qu L.H."/>
            <person name="Nelson D.R."/>
            <person name="Sanderfoot A.A."/>
            <person name="Spalding M.H."/>
            <person name="Kapitonov V.V."/>
            <person name="Ren Q."/>
            <person name="Ferris P."/>
            <person name="Lindquist E."/>
            <person name="Shapiro H."/>
            <person name="Lucas S.M."/>
            <person name="Grimwood J."/>
            <person name="Schmutz J."/>
            <person name="Cardol P."/>
            <person name="Cerutti H."/>
            <person name="Chanfreau G."/>
            <person name="Chen C.L."/>
            <person name="Cognat V."/>
            <person name="Croft M.T."/>
            <person name="Dent R."/>
            <person name="Dutcher S."/>
            <person name="Fernandez E."/>
            <person name="Fukuzawa H."/>
            <person name="Gonzalez-Ballester D."/>
            <person name="Gonzalez-Halphen D."/>
            <person name="Hallmann A."/>
            <person name="Hanikenne M."/>
            <person name="Hippler M."/>
            <person name="Inwood W."/>
            <person name="Jabbari K."/>
            <person name="Kalanon M."/>
            <person name="Kuras R."/>
            <person name="Lefebvre P.A."/>
            <person name="Lemaire S.D."/>
            <person name="Lobanov A.V."/>
            <person name="Lohr M."/>
            <person name="Manuell A."/>
            <person name="Meier I."/>
            <person name="Mets L."/>
            <person name="Mittag M."/>
            <person name="Mittelmeier T."/>
            <person name="Moroney J.V."/>
            <person name="Moseley J."/>
            <person name="Napoli C."/>
            <person name="Nedelcu A.M."/>
            <person name="Niyogi K."/>
            <person name="Novoselov S.V."/>
            <person name="Paulsen I.T."/>
            <person name="Pazour G."/>
            <person name="Purton S."/>
            <person name="Ral J.P."/>
            <person name="Riano-Pachon D.M."/>
            <person name="Riekhof W."/>
            <person name="Rymarquis L."/>
            <person name="Schroda M."/>
            <person name="Stern D."/>
            <person name="Umen J."/>
            <person name="Willows R."/>
            <person name="Wilson N."/>
            <person name="Zimmer S.L."/>
            <person name="Allmer J."/>
            <person name="Balk J."/>
            <person name="Bisova K."/>
            <person name="Chen C.J."/>
            <person name="Elias M."/>
            <person name="Gendler K."/>
            <person name="Hauser C."/>
            <person name="Lamb M.R."/>
            <person name="Ledford H."/>
            <person name="Long J.C."/>
            <person name="Minagawa J."/>
            <person name="Page M.D."/>
            <person name="Pan J."/>
            <person name="Pootakham W."/>
            <person name="Roje S."/>
            <person name="Rose A."/>
            <person name="Stahlberg E."/>
            <person name="Terauchi A.M."/>
            <person name="Yang P."/>
            <person name="Ball S."/>
            <person name="Bowler C."/>
            <person name="Dieckmann C.L."/>
            <person name="Gladyshev V.N."/>
            <person name="Green P."/>
            <person name="Jorgensen R."/>
            <person name="Mayfield S."/>
            <person name="Mueller-Roeber B."/>
            <person name="Rajamani S."/>
            <person name="Sayre R.T."/>
            <person name="Brokstein P."/>
            <person name="Dubchak I."/>
            <person name="Goodstein D."/>
            <person name="Hornick L."/>
            <person name="Huang Y.W."/>
            <person name="Jhaveri J."/>
            <person name="Luo Y."/>
            <person name="Martinez D."/>
            <person name="Ngau W.C."/>
            <person name="Otillar B."/>
            <person name="Poliakov A."/>
            <person name="Porter A."/>
            <person name="Szajkowski L."/>
            <person name="Werner G."/>
            <person name="Zhou K."/>
            <person name="Grigoriev I.V."/>
            <person name="Rokhsar D.S."/>
            <person name="Grossman A.R."/>
        </authorList>
    </citation>
    <scope>NUCLEOTIDE SEQUENCE [LARGE SCALE GENOMIC DNA]</scope>
    <source>
        <strain evidence="7">CC-503</strain>
    </source>
</reference>
<dbReference type="InterPro" id="IPR008580">
    <property type="entry name" value="PPPDE_dom"/>
</dbReference>
<keyword evidence="7" id="KW-1185">Reference proteome</keyword>
<feature type="compositionally biased region" description="Gly residues" evidence="4">
    <location>
        <begin position="755"/>
        <end position="764"/>
    </location>
</feature>
<feature type="compositionally biased region" description="Polar residues" evidence="4">
    <location>
        <begin position="625"/>
        <end position="637"/>
    </location>
</feature>
<feature type="compositionally biased region" description="Polar residues" evidence="4">
    <location>
        <begin position="772"/>
        <end position="787"/>
    </location>
</feature>
<protein>
    <recommendedName>
        <fullName evidence="5">PPPDE domain-containing protein</fullName>
    </recommendedName>
</protein>
<accession>A0A2K3D510</accession>
<dbReference type="OMA" id="AANLEWM"/>
<dbReference type="STRING" id="3055.A0A2K3D510"/>
<dbReference type="InParanoid" id="A0A2K3D510"/>
<dbReference type="GeneID" id="5718532"/>
<dbReference type="EMBL" id="CM008973">
    <property type="protein sequence ID" value="PNW75607.1"/>
    <property type="molecule type" value="Genomic_DNA"/>
</dbReference>
<gene>
    <name evidence="6" type="ORF">CHLRE_12g533600v5</name>
</gene>
<feature type="domain" description="PPPDE" evidence="5">
    <location>
        <begin position="54"/>
        <end position="236"/>
    </location>
</feature>
<feature type="region of interest" description="Disordered" evidence="4">
    <location>
        <begin position="597"/>
        <end position="791"/>
    </location>
</feature>
<evidence type="ECO:0000313" key="6">
    <source>
        <dbReference type="EMBL" id="PNW75607.1"/>
    </source>
</evidence>
<evidence type="ECO:0000313" key="7">
    <source>
        <dbReference type="Proteomes" id="UP000006906"/>
    </source>
</evidence>
<feature type="compositionally biased region" description="Polar residues" evidence="4">
    <location>
        <begin position="647"/>
        <end position="656"/>
    </location>
</feature>
<dbReference type="Gramene" id="PNW75607">
    <property type="protein sequence ID" value="PNW75607"/>
    <property type="gene ID" value="CHLRE_12g533600v5"/>
</dbReference>
<evidence type="ECO:0000256" key="4">
    <source>
        <dbReference type="SAM" id="MobiDB-lite"/>
    </source>
</evidence>
<feature type="compositionally biased region" description="Gly residues" evidence="4">
    <location>
        <begin position="543"/>
        <end position="552"/>
    </location>
</feature>
<keyword evidence="2" id="KW-0645">Protease</keyword>
<dbReference type="KEGG" id="cre:CHLRE_12g533600v5"/>
<dbReference type="PROSITE" id="PS51858">
    <property type="entry name" value="PPPDE"/>
    <property type="match status" value="1"/>
</dbReference>
<dbReference type="Proteomes" id="UP000006906">
    <property type="component" value="Chromosome 12"/>
</dbReference>
<dbReference type="Gene3D" id="3.90.1720.30">
    <property type="entry name" value="PPPDE domains"/>
    <property type="match status" value="1"/>
</dbReference>
<name>A0A2K3D510_CHLRE</name>
<feature type="compositionally biased region" description="Pro residues" evidence="4">
    <location>
        <begin position="723"/>
        <end position="734"/>
    </location>
</feature>
<dbReference type="SMART" id="SM01179">
    <property type="entry name" value="DUF862"/>
    <property type="match status" value="1"/>
</dbReference>
<feature type="compositionally biased region" description="Pro residues" evidence="4">
    <location>
        <begin position="677"/>
        <end position="703"/>
    </location>
</feature>
<dbReference type="PaxDb" id="3055-EDP03576"/>
<dbReference type="OrthoDB" id="412286at2759"/>
<feature type="compositionally biased region" description="Low complexity" evidence="4">
    <location>
        <begin position="735"/>
        <end position="754"/>
    </location>
</feature>
<dbReference type="PANTHER" id="PTHR12378:SF9">
    <property type="entry name" value="OS06G0107000 PROTEIN"/>
    <property type="match status" value="1"/>
</dbReference>
<organism evidence="6 7">
    <name type="scientific">Chlamydomonas reinhardtii</name>
    <name type="common">Chlamydomonas smithii</name>
    <dbReference type="NCBI Taxonomy" id="3055"/>
    <lineage>
        <taxon>Eukaryota</taxon>
        <taxon>Viridiplantae</taxon>
        <taxon>Chlorophyta</taxon>
        <taxon>core chlorophytes</taxon>
        <taxon>Chlorophyceae</taxon>
        <taxon>CS clade</taxon>
        <taxon>Chlamydomonadales</taxon>
        <taxon>Chlamydomonadaceae</taxon>
        <taxon>Chlamydomonas</taxon>
    </lineage>
</organism>
<dbReference type="GO" id="GO:0101005">
    <property type="term" value="F:deubiquitinase activity"/>
    <property type="evidence" value="ECO:0000318"/>
    <property type="project" value="GO_Central"/>
</dbReference>
<feature type="region of interest" description="Disordered" evidence="4">
    <location>
        <begin position="477"/>
        <end position="504"/>
    </location>
</feature>
<feature type="region of interest" description="Disordered" evidence="4">
    <location>
        <begin position="527"/>
        <end position="559"/>
    </location>
</feature>
<dbReference type="GO" id="GO:0006508">
    <property type="term" value="P:proteolysis"/>
    <property type="evidence" value="ECO:0007669"/>
    <property type="project" value="UniProtKB-KW"/>
</dbReference>
<proteinExistence type="inferred from homology"/>
<evidence type="ECO:0000259" key="5">
    <source>
        <dbReference type="PROSITE" id="PS51858"/>
    </source>
</evidence>
<keyword evidence="3" id="KW-0378">Hydrolase</keyword>
<dbReference type="Pfam" id="PF05903">
    <property type="entry name" value="Peptidase_C97"/>
    <property type="match status" value="1"/>
</dbReference>
<dbReference type="AlphaFoldDB" id="A0A2K3D510"/>
<dbReference type="InterPro" id="IPR042266">
    <property type="entry name" value="PPPDE_sf"/>
</dbReference>
<dbReference type="PANTHER" id="PTHR12378">
    <property type="entry name" value="DESUMOYLATING ISOPEPTIDASE"/>
    <property type="match status" value="1"/>
</dbReference>
<feature type="compositionally biased region" description="Pro residues" evidence="4">
    <location>
        <begin position="657"/>
        <end position="670"/>
    </location>
</feature>
<evidence type="ECO:0000256" key="1">
    <source>
        <dbReference type="ARBA" id="ARBA00008140"/>
    </source>
</evidence>
<evidence type="ECO:0000256" key="2">
    <source>
        <dbReference type="ARBA" id="ARBA00022670"/>
    </source>
</evidence>
<sequence length="880" mass="87557">MAEGSAARKAANAKADEGPQSVLLARQLQVSRYLDPWGTPQITWVHSHQIVRGFKVIVNLYDILPPRLNSCLSGCGLGGAFHSGVEVAGTEYAFGGASAEDQGIMALTRPLYVLRREAEELVKAGQDDAGSAAAALGWMPALRSRAVVGWWLGSLAELDEQVLRPLWLQGRWVGPAYRLLSRNCNHFSRALCGALLAHPSFKAAPGKSDPLRMVPRKVTRLSSLAAALRCCTGRMDSPMPLAPYALNLFQGEPRSIVGDLPPWFRLQQQRLATAAAATAAAAEEGSVEGADKAAAGVGAVIAGAGAGAHTPVERGLERRSAAVKAAAAAAEARAAAAAARASPTRLGGVVSVPEGGMRTSQFATPPKQAASGEAARRASRDYAATHGAAAFERGAFGMPALAAAAIGGVSHGEGPTEAPGFVAEVCSAELSTTTASASASASDGPTLPMPLATRLGPPQAPSGRTAVAAPGLHGLAARSQSRRRVFPDPCSSASGGGPGAGAADGAADAAADAAVAAVMSSRRASTVEEGAGGAVLPDPAVSSGGGGTGMRAGSGSAQRLSAEVLQHNDGQQAQASGSSAAAGLAAEVAGGVSATPILAPVTPPGPHQRQLPPARAPLPPLHHGVTNSVGTHASVQGASARVPSAQPPQRSYHPSTQPVPCPDPLTPAPPTGRGGKAPPPPHPSPPPAPSPSPHPPSGEPPRPWSVLSGGFVDLMFDRSAQPTPEPPPGVPAPDPRAAQLSLPGAAEAGRAAGDGSAGSGGGGLAAARPATVSGSGTSVSRCRSGRSTPVEGALGAEAGACSVARAAKARSPIPLQRGSGGGAAVRVKAADAGASGGVGGGAEAAMPTSPLSRYEIMAAVDAIGSSHRASRHNDRSVSDP</sequence>